<dbReference type="Proteomes" id="UP000309174">
    <property type="component" value="Unassembled WGS sequence"/>
</dbReference>
<sequence>MTSAPASGPPPSRPGLPSEGGLPPGEPGLPPRPRRITGAAPPHDLYADAVVARIPGYRELTLDLLRPVGAEPVPLVVWIHGGAYLGGTHREMPPPLRAARLDEHLLDAGFAVAHASYRFSGEARFPAQILDIRAAIRWLRRHSGELGIDATRFGVWGESAGGHLAALACLAPDAPFTGDDDGASHGVEEGEPAAGVAVQAGVVWYAPSDFRTMQGQSGPDSVIDHDAAHAPEGLLLGAAIPAALSAAQAASPVTHAHAGAPPLLLAHGAADRVVPVGQSEQLHRALDGCGADSRLAIVPGADHCFLGVDIEPLVMQAVAFFAEKLGEAPVGEAPPLIEGEGPR</sequence>
<feature type="region of interest" description="Disordered" evidence="2">
    <location>
        <begin position="1"/>
        <end position="41"/>
    </location>
</feature>
<evidence type="ECO:0000256" key="2">
    <source>
        <dbReference type="SAM" id="MobiDB-lite"/>
    </source>
</evidence>
<dbReference type="AlphaFoldDB" id="A0A5C4JD82"/>
<feature type="domain" description="BD-FAE-like" evidence="3">
    <location>
        <begin position="63"/>
        <end position="286"/>
    </location>
</feature>
<dbReference type="GO" id="GO:0016787">
    <property type="term" value="F:hydrolase activity"/>
    <property type="evidence" value="ECO:0007669"/>
    <property type="project" value="UniProtKB-KW"/>
</dbReference>
<dbReference type="RefSeq" id="WP_138646011.1">
    <property type="nucleotide sequence ID" value="NZ_VCKW01000074.1"/>
</dbReference>
<dbReference type="InterPro" id="IPR029058">
    <property type="entry name" value="AB_hydrolase_fold"/>
</dbReference>
<evidence type="ECO:0000256" key="1">
    <source>
        <dbReference type="ARBA" id="ARBA00022801"/>
    </source>
</evidence>
<gene>
    <name evidence="4" type="ORF">ETD83_16470</name>
</gene>
<proteinExistence type="predicted"/>
<organism evidence="4 5">
    <name type="scientific">Actinomadura soli</name>
    <dbReference type="NCBI Taxonomy" id="2508997"/>
    <lineage>
        <taxon>Bacteria</taxon>
        <taxon>Bacillati</taxon>
        <taxon>Actinomycetota</taxon>
        <taxon>Actinomycetes</taxon>
        <taxon>Streptosporangiales</taxon>
        <taxon>Thermomonosporaceae</taxon>
        <taxon>Actinomadura</taxon>
    </lineage>
</organism>
<evidence type="ECO:0000313" key="5">
    <source>
        <dbReference type="Proteomes" id="UP000309174"/>
    </source>
</evidence>
<reference evidence="4 5" key="1">
    <citation type="submission" date="2019-05" db="EMBL/GenBank/DDBJ databases">
        <title>Draft genome sequence of Actinomadura sp. 14C53.</title>
        <authorList>
            <person name="Saricaoglu S."/>
            <person name="Isik K."/>
        </authorList>
    </citation>
    <scope>NUCLEOTIDE SEQUENCE [LARGE SCALE GENOMIC DNA]</scope>
    <source>
        <strain evidence="4 5">14C53</strain>
    </source>
</reference>
<dbReference type="SUPFAM" id="SSF53474">
    <property type="entry name" value="alpha/beta-Hydrolases"/>
    <property type="match status" value="1"/>
</dbReference>
<accession>A0A5C4JD82</accession>
<dbReference type="OrthoDB" id="9803828at2"/>
<dbReference type="PANTHER" id="PTHR48081:SF13">
    <property type="entry name" value="ALPHA_BETA HYDROLASE"/>
    <property type="match status" value="1"/>
</dbReference>
<evidence type="ECO:0000313" key="4">
    <source>
        <dbReference type="EMBL" id="TMR00526.1"/>
    </source>
</evidence>
<evidence type="ECO:0000259" key="3">
    <source>
        <dbReference type="Pfam" id="PF20434"/>
    </source>
</evidence>
<dbReference type="Pfam" id="PF20434">
    <property type="entry name" value="BD-FAE"/>
    <property type="match status" value="1"/>
</dbReference>
<dbReference type="Gene3D" id="3.40.50.1820">
    <property type="entry name" value="alpha/beta hydrolase"/>
    <property type="match status" value="1"/>
</dbReference>
<dbReference type="InterPro" id="IPR050300">
    <property type="entry name" value="GDXG_lipolytic_enzyme"/>
</dbReference>
<name>A0A5C4JD82_9ACTN</name>
<dbReference type="PANTHER" id="PTHR48081">
    <property type="entry name" value="AB HYDROLASE SUPERFAMILY PROTEIN C4A8.06C"/>
    <property type="match status" value="1"/>
</dbReference>
<dbReference type="EMBL" id="VCKW01000074">
    <property type="protein sequence ID" value="TMR00526.1"/>
    <property type="molecule type" value="Genomic_DNA"/>
</dbReference>
<keyword evidence="5" id="KW-1185">Reference proteome</keyword>
<keyword evidence="1 4" id="KW-0378">Hydrolase</keyword>
<dbReference type="InterPro" id="IPR049492">
    <property type="entry name" value="BD-FAE-like_dom"/>
</dbReference>
<comment type="caution">
    <text evidence="4">The sequence shown here is derived from an EMBL/GenBank/DDBJ whole genome shotgun (WGS) entry which is preliminary data.</text>
</comment>
<protein>
    <submittedName>
        <fullName evidence="4">Alpha/beta hydrolase</fullName>
    </submittedName>
</protein>